<evidence type="ECO:0000259" key="9">
    <source>
        <dbReference type="Pfam" id="PF25198"/>
    </source>
</evidence>
<evidence type="ECO:0000256" key="1">
    <source>
        <dbReference type="ARBA" id="ARBA00004635"/>
    </source>
</evidence>
<name>A0A072NMY0_SCHAZ</name>
<dbReference type="Pfam" id="PF05504">
    <property type="entry name" value="Spore_GerAC"/>
    <property type="match status" value="1"/>
</dbReference>
<dbReference type="Gene3D" id="3.30.300.210">
    <property type="entry name" value="Nutrient germinant receptor protein C, domain 3"/>
    <property type="match status" value="1"/>
</dbReference>
<reference evidence="10 11" key="1">
    <citation type="submission" date="2014-04" db="EMBL/GenBank/DDBJ databases">
        <title>Draft genome sequence of Bacillus azotoformans MEV2011, a (co-) denitrifying strain unable to grow in the presence of oxygen.</title>
        <authorList>
            <person name="Nielsen M."/>
            <person name="Schreiber L."/>
            <person name="Finster K."/>
            <person name="Schramm A."/>
        </authorList>
    </citation>
    <scope>NUCLEOTIDE SEQUENCE [LARGE SCALE GENOMIC DNA]</scope>
    <source>
        <strain evidence="10 11">MEV2011</strain>
    </source>
</reference>
<dbReference type="InterPro" id="IPR008844">
    <property type="entry name" value="Spore_GerAC-like"/>
</dbReference>
<organism evidence="10 11">
    <name type="scientific">Schinkia azotoformans MEV2011</name>
    <dbReference type="NCBI Taxonomy" id="1348973"/>
    <lineage>
        <taxon>Bacteria</taxon>
        <taxon>Bacillati</taxon>
        <taxon>Bacillota</taxon>
        <taxon>Bacilli</taxon>
        <taxon>Bacillales</taxon>
        <taxon>Bacillaceae</taxon>
        <taxon>Calidifontibacillus/Schinkia group</taxon>
        <taxon>Schinkia</taxon>
    </lineage>
</organism>
<dbReference type="PANTHER" id="PTHR35789">
    <property type="entry name" value="SPORE GERMINATION PROTEIN B3"/>
    <property type="match status" value="1"/>
</dbReference>
<gene>
    <name evidence="10" type="ORF">M670_02030</name>
</gene>
<evidence type="ECO:0000256" key="5">
    <source>
        <dbReference type="ARBA" id="ARBA00023136"/>
    </source>
</evidence>
<keyword evidence="3" id="KW-0309">Germination</keyword>
<dbReference type="PANTHER" id="PTHR35789:SF1">
    <property type="entry name" value="SPORE GERMINATION PROTEIN B3"/>
    <property type="match status" value="1"/>
</dbReference>
<comment type="similarity">
    <text evidence="2">Belongs to the GerABKC lipoprotein family.</text>
</comment>
<sequence length="399" mass="44626">MLFLKRQGILFLCICIVLFLSGCWGRKEVNDLAIIVAAGLDKKSDEKLELTVQVYTPKASGGGQQMGESGSGGGGQPVVVRSAEGVTIADAMSKLQQLFPRQLFWGHAEVFIINEKLAREDIRPKLDFILRHPQLRDRSHIYVSKDPAKKVLRLTPPLERDLSEVLRELSMLKTGIEITVKEAAQMFIGDSGASALPLIEVLKSQPPAEENQTIAYINGTAIFKKGKMIGTIDGAQTRGVLWLRNEISQAVVTVKPGIVDGYISMVLLHSYTKLIPSIENGRWKITLKATTEVDIINNGTVLDITDQKTIEMLEHKLEKDIHNRVYSALSIVQKEMNADIFGFSDAFHRSYPDIWNKNKENWDEIFPQVEVLIEARAIVRRPGMVTRPSLIPEEEVVEE</sequence>
<dbReference type="InterPro" id="IPR038501">
    <property type="entry name" value="Spore_GerAC_C_sf"/>
</dbReference>
<keyword evidence="4" id="KW-0732">Signal</keyword>
<dbReference type="Pfam" id="PF25198">
    <property type="entry name" value="Spore_GerAC_N"/>
    <property type="match status" value="1"/>
</dbReference>
<dbReference type="RefSeq" id="WP_035195361.1">
    <property type="nucleotide sequence ID" value="NZ_JJRY01000006.1"/>
</dbReference>
<evidence type="ECO:0000313" key="10">
    <source>
        <dbReference type="EMBL" id="KEF38816.1"/>
    </source>
</evidence>
<dbReference type="Gene3D" id="6.20.190.10">
    <property type="entry name" value="Nutrient germinant receptor protein C, domain 1"/>
    <property type="match status" value="1"/>
</dbReference>
<evidence type="ECO:0000313" key="11">
    <source>
        <dbReference type="Proteomes" id="UP000027936"/>
    </source>
</evidence>
<dbReference type="EMBL" id="JJRY01000006">
    <property type="protein sequence ID" value="KEF38816.1"/>
    <property type="molecule type" value="Genomic_DNA"/>
</dbReference>
<dbReference type="InterPro" id="IPR046953">
    <property type="entry name" value="Spore_GerAC-like_C"/>
</dbReference>
<evidence type="ECO:0000256" key="6">
    <source>
        <dbReference type="ARBA" id="ARBA00023139"/>
    </source>
</evidence>
<dbReference type="InterPro" id="IPR057336">
    <property type="entry name" value="GerAC_N"/>
</dbReference>
<evidence type="ECO:0000256" key="4">
    <source>
        <dbReference type="ARBA" id="ARBA00022729"/>
    </source>
</evidence>
<evidence type="ECO:0000256" key="2">
    <source>
        <dbReference type="ARBA" id="ARBA00007886"/>
    </source>
</evidence>
<comment type="subcellular location">
    <subcellularLocation>
        <location evidence="1">Membrane</location>
        <topology evidence="1">Lipid-anchor</topology>
    </subcellularLocation>
</comment>
<dbReference type="Proteomes" id="UP000027936">
    <property type="component" value="Unassembled WGS sequence"/>
</dbReference>
<dbReference type="AlphaFoldDB" id="A0A072NMY0"/>
<keyword evidence="7" id="KW-0449">Lipoprotein</keyword>
<dbReference type="PATRIC" id="fig|1348973.3.peg.1978"/>
<dbReference type="GO" id="GO:0009847">
    <property type="term" value="P:spore germination"/>
    <property type="evidence" value="ECO:0007669"/>
    <property type="project" value="InterPro"/>
</dbReference>
<comment type="caution">
    <text evidence="10">The sequence shown here is derived from an EMBL/GenBank/DDBJ whole genome shotgun (WGS) entry which is preliminary data.</text>
</comment>
<evidence type="ECO:0000259" key="8">
    <source>
        <dbReference type="Pfam" id="PF05504"/>
    </source>
</evidence>
<protein>
    <submittedName>
        <fullName evidence="10">Germination protein, Ger(X)C family</fullName>
    </submittedName>
</protein>
<proteinExistence type="inferred from homology"/>
<evidence type="ECO:0000256" key="7">
    <source>
        <dbReference type="ARBA" id="ARBA00023288"/>
    </source>
</evidence>
<keyword evidence="6" id="KW-0564">Palmitate</keyword>
<accession>A0A072NMY0</accession>
<dbReference type="NCBIfam" id="TIGR02887">
    <property type="entry name" value="spore_ger_x_C"/>
    <property type="match status" value="1"/>
</dbReference>
<keyword evidence="5" id="KW-0472">Membrane</keyword>
<feature type="domain" description="Spore germination protein N-terminal" evidence="9">
    <location>
        <begin position="26"/>
        <end position="201"/>
    </location>
</feature>
<dbReference type="OrthoDB" id="9816067at2"/>
<evidence type="ECO:0000256" key="3">
    <source>
        <dbReference type="ARBA" id="ARBA00022544"/>
    </source>
</evidence>
<dbReference type="PROSITE" id="PS51257">
    <property type="entry name" value="PROKAR_LIPOPROTEIN"/>
    <property type="match status" value="1"/>
</dbReference>
<feature type="domain" description="Spore germination GerAC-like C-terminal" evidence="8">
    <location>
        <begin position="218"/>
        <end position="383"/>
    </location>
</feature>
<dbReference type="GO" id="GO:0016020">
    <property type="term" value="C:membrane"/>
    <property type="evidence" value="ECO:0007669"/>
    <property type="project" value="UniProtKB-SubCell"/>
</dbReference>